<dbReference type="InterPro" id="IPR008979">
    <property type="entry name" value="Galactose-bd-like_sf"/>
</dbReference>
<dbReference type="SUPFAM" id="SSF49303">
    <property type="entry name" value="beta-Galactosidase/glucuronidase domain"/>
    <property type="match status" value="2"/>
</dbReference>
<dbReference type="PANTHER" id="PTHR46323">
    <property type="entry name" value="BETA-GALACTOSIDASE"/>
    <property type="match status" value="1"/>
</dbReference>
<dbReference type="Gene3D" id="2.70.98.10">
    <property type="match status" value="1"/>
</dbReference>
<dbReference type="InterPro" id="IPR004199">
    <property type="entry name" value="B-gal_small/dom_5"/>
</dbReference>
<feature type="domain" description="Beta galactosidase small chain/" evidence="8">
    <location>
        <begin position="728"/>
        <end position="989"/>
    </location>
</feature>
<dbReference type="SUPFAM" id="SSF74650">
    <property type="entry name" value="Galactose mutarotase-like"/>
    <property type="match status" value="1"/>
</dbReference>
<evidence type="ECO:0000256" key="6">
    <source>
        <dbReference type="ARBA" id="ARBA00032230"/>
    </source>
</evidence>
<dbReference type="InterPro" id="IPR011013">
    <property type="entry name" value="Gal_mutarotase_sf_dom"/>
</dbReference>
<dbReference type="InterPro" id="IPR050347">
    <property type="entry name" value="Bact_Beta-galactosidase"/>
</dbReference>
<dbReference type="SMART" id="SM01038">
    <property type="entry name" value="Bgal_small_N"/>
    <property type="match status" value="1"/>
</dbReference>
<keyword evidence="10" id="KW-1185">Reference proteome</keyword>
<dbReference type="InterPro" id="IPR032312">
    <property type="entry name" value="LacZ_4"/>
</dbReference>
<dbReference type="InterPro" id="IPR036156">
    <property type="entry name" value="Beta-gal/glucu_dom_sf"/>
</dbReference>
<protein>
    <recommendedName>
        <fullName evidence="3">beta-galactosidase</fullName>
        <ecNumber evidence="3">3.2.1.23</ecNumber>
    </recommendedName>
    <alternativeName>
        <fullName evidence="6">Lactase</fullName>
    </alternativeName>
</protein>
<dbReference type="Gene3D" id="3.20.20.80">
    <property type="entry name" value="Glycosidases"/>
    <property type="match status" value="1"/>
</dbReference>
<dbReference type="InterPro" id="IPR006103">
    <property type="entry name" value="Glyco_hydro_2_cat"/>
</dbReference>
<comment type="catalytic activity">
    <reaction evidence="1">
        <text>Hydrolysis of terminal non-reducing beta-D-galactose residues in beta-D-galactosides.</text>
        <dbReference type="EC" id="3.2.1.23"/>
    </reaction>
</comment>
<dbReference type="Proteomes" id="UP001498476">
    <property type="component" value="Unassembled WGS sequence"/>
</dbReference>
<dbReference type="Pfam" id="PF02836">
    <property type="entry name" value="Glyco_hydro_2_C"/>
    <property type="match status" value="2"/>
</dbReference>
<dbReference type="PANTHER" id="PTHR46323:SF2">
    <property type="entry name" value="BETA-GALACTOSIDASE"/>
    <property type="match status" value="1"/>
</dbReference>
<dbReference type="EMBL" id="JAZAVJ010000024">
    <property type="protein sequence ID" value="KAK7421222.1"/>
    <property type="molecule type" value="Genomic_DNA"/>
</dbReference>
<dbReference type="InterPro" id="IPR006101">
    <property type="entry name" value="Glyco_hydro_2"/>
</dbReference>
<comment type="similarity">
    <text evidence="2 7">Belongs to the glycosyl hydrolase 2 family.</text>
</comment>
<dbReference type="Pfam" id="PF00703">
    <property type="entry name" value="Glyco_hydro_2"/>
    <property type="match status" value="1"/>
</dbReference>
<dbReference type="Pfam" id="PF16353">
    <property type="entry name" value="LacZ_4"/>
    <property type="match status" value="1"/>
</dbReference>
<dbReference type="InterPro" id="IPR006104">
    <property type="entry name" value="Glyco_hydro_2_N"/>
</dbReference>
<evidence type="ECO:0000256" key="5">
    <source>
        <dbReference type="ARBA" id="ARBA00023295"/>
    </source>
</evidence>
<evidence type="ECO:0000259" key="8">
    <source>
        <dbReference type="SMART" id="SM01038"/>
    </source>
</evidence>
<dbReference type="InterPro" id="IPR014718">
    <property type="entry name" value="GH-type_carb-bd"/>
</dbReference>
<evidence type="ECO:0000256" key="4">
    <source>
        <dbReference type="ARBA" id="ARBA00022801"/>
    </source>
</evidence>
<comment type="caution">
    <text evidence="9">The sequence shown here is derived from an EMBL/GenBank/DDBJ whole genome shotgun (WGS) entry which is preliminary data.</text>
</comment>
<evidence type="ECO:0000313" key="10">
    <source>
        <dbReference type="Proteomes" id="UP001498476"/>
    </source>
</evidence>
<dbReference type="PROSITE" id="PS00719">
    <property type="entry name" value="GLYCOSYL_HYDROL_F2_1"/>
    <property type="match status" value="1"/>
</dbReference>
<dbReference type="PROSITE" id="PS00608">
    <property type="entry name" value="GLYCOSYL_HYDROL_F2_2"/>
    <property type="match status" value="1"/>
</dbReference>
<name>A0ABR1HJQ4_9HYPO</name>
<keyword evidence="5 7" id="KW-0326">Glycosidase</keyword>
<dbReference type="InterPro" id="IPR006102">
    <property type="entry name" value="Ig-like_GH2"/>
</dbReference>
<dbReference type="InterPro" id="IPR023232">
    <property type="entry name" value="Glyco_hydro_2_AS"/>
</dbReference>
<gene>
    <name evidence="9" type="ORF">QQX98_002352</name>
</gene>
<evidence type="ECO:0000256" key="3">
    <source>
        <dbReference type="ARBA" id="ARBA00012756"/>
    </source>
</evidence>
<evidence type="ECO:0000313" key="9">
    <source>
        <dbReference type="EMBL" id="KAK7421222.1"/>
    </source>
</evidence>
<reference evidence="9 10" key="1">
    <citation type="journal article" date="2025" name="Microbiol. Resour. Announc.">
        <title>Draft genome sequences for Neonectria magnoliae and Neonectria punicea, canker pathogens of Liriodendron tulipifera and Acer saccharum in West Virginia.</title>
        <authorList>
            <person name="Petronek H.M."/>
            <person name="Kasson M.T."/>
            <person name="Metheny A.M."/>
            <person name="Stauder C.M."/>
            <person name="Lovett B."/>
            <person name="Lynch S.C."/>
            <person name="Garnas J.R."/>
            <person name="Kasson L.R."/>
            <person name="Stajich J.E."/>
        </authorList>
    </citation>
    <scope>NUCLEOTIDE SEQUENCE [LARGE SCALE GENOMIC DNA]</scope>
    <source>
        <strain evidence="9 10">NRRL 64653</strain>
    </source>
</reference>
<dbReference type="InterPro" id="IPR017853">
    <property type="entry name" value="GH"/>
</dbReference>
<dbReference type="Gene3D" id="2.60.120.260">
    <property type="entry name" value="Galactose-binding domain-like"/>
    <property type="match status" value="1"/>
</dbReference>
<dbReference type="SUPFAM" id="SSF49785">
    <property type="entry name" value="Galactose-binding domain-like"/>
    <property type="match status" value="1"/>
</dbReference>
<evidence type="ECO:0000256" key="1">
    <source>
        <dbReference type="ARBA" id="ARBA00001412"/>
    </source>
</evidence>
<dbReference type="InterPro" id="IPR013783">
    <property type="entry name" value="Ig-like_fold"/>
</dbReference>
<proteinExistence type="inferred from homology"/>
<dbReference type="InterPro" id="IPR023230">
    <property type="entry name" value="Glyco_hydro_2_CS"/>
</dbReference>
<sequence>MDVTTSLENPDWNNLEVIHHNTLPPRSSFWNFTSVDNALTRDPKKAPAHSLSGTWKFKVYECPSDMPMASAKELQASKEYCDIAVPGMWQLQGHGQGPRYTNMSLPFPVDPPNVPLFENETGYYIREFEVPTAFADNQLRLRFEGVDAAFHVSMNGQEIGYSQGSRNPSEFDISSYVSTKGSNLLSVIVYQRCNGTYLEDQDQWWLSGIFRDVYLLSFPRETRIEDFKIETLLDKDYKNAVLSVDVQVIGSADVALELLDAEMKRVASVSQASSSVTVTFKVDIENPHKWTSETPYLYYAILTLGENQQTICQHVGFRQVEIKDGVITVNGNRVVFRGINRHEHNPKSGRTVPYEFMRNDLVQMKKHNINAIRTAHYPNDPRLYDLADELGFWIMDEADLESHGFSYVELAALTDEDKKLSKKGVISLECGRATEWITNKPEWEASFVDRARHLVSRDKNHPSVVIWSLGNESYHGHNTTACYNWVKANDKTRPIHYEGDREAEVVDMYSLMYPEYHEILELEATSPQKKPILLCEYIYGIGNGAGAIKEYIDLFNEHPHVERFYGYGGDFNDNINDGREMTHGYNFSDHTPKPALAELKKAFEPVQPLSGGLTGFSLINRYNFADLGHLKCEWAIVGDGFRSEPTEIVLPVVKPGDTAQVAIDGLDLDKESRECYLEIVFSLRESTLWASAGHEVAGGQFQLQGPSSKTVTTSVGPSVKNLSDSVIEIQGKPSCWTFDCRRGTLLSWSKNGGENLLTSTPALSFYRPMTDHDEFADGKQWTDKLLKHVRPFTKSVKAEKTGNSVVTTTYIFTTDRMNIAVSGTPFGINTPQTLARTGLEFAVSPSLDRASWFGRGPGEAYADRKLSQRFGNWDAPLESLFTHFEYPQESGNRADVRWVTFDSSKRDVSSSIKADFGTKDGCSFSASYYNALDIDRCRHPYELYKLKRKEPIVRLDWAHHGLGTGAIGPKTLPQYSLLTKPFSFQVALE</sequence>
<dbReference type="EC" id="3.2.1.23" evidence="3"/>
<dbReference type="PRINTS" id="PR00132">
    <property type="entry name" value="GLHYDRLASE2"/>
</dbReference>
<dbReference type="Pfam" id="PF02929">
    <property type="entry name" value="Bgal_small_N"/>
    <property type="match status" value="1"/>
</dbReference>
<dbReference type="SUPFAM" id="SSF51445">
    <property type="entry name" value="(Trans)glycosidases"/>
    <property type="match status" value="1"/>
</dbReference>
<dbReference type="Pfam" id="PF02837">
    <property type="entry name" value="Glyco_hydro_2_N"/>
    <property type="match status" value="1"/>
</dbReference>
<dbReference type="Gene3D" id="2.60.40.10">
    <property type="entry name" value="Immunoglobulins"/>
    <property type="match status" value="2"/>
</dbReference>
<organism evidence="9 10">
    <name type="scientific">Neonectria punicea</name>
    <dbReference type="NCBI Taxonomy" id="979145"/>
    <lineage>
        <taxon>Eukaryota</taxon>
        <taxon>Fungi</taxon>
        <taxon>Dikarya</taxon>
        <taxon>Ascomycota</taxon>
        <taxon>Pezizomycotina</taxon>
        <taxon>Sordariomycetes</taxon>
        <taxon>Hypocreomycetidae</taxon>
        <taxon>Hypocreales</taxon>
        <taxon>Nectriaceae</taxon>
        <taxon>Neonectria</taxon>
    </lineage>
</organism>
<accession>A0ABR1HJQ4</accession>
<keyword evidence="4 7" id="KW-0378">Hydrolase</keyword>
<evidence type="ECO:0000256" key="2">
    <source>
        <dbReference type="ARBA" id="ARBA00007401"/>
    </source>
</evidence>
<evidence type="ECO:0000256" key="7">
    <source>
        <dbReference type="RuleBase" id="RU361154"/>
    </source>
</evidence>